<comment type="caution">
    <text evidence="2">The sequence shown here is derived from an EMBL/GenBank/DDBJ whole genome shotgun (WGS) entry which is preliminary data.</text>
</comment>
<name>A0ABW2NGL8_9BACL</name>
<evidence type="ECO:0000256" key="1">
    <source>
        <dbReference type="SAM" id="Phobius"/>
    </source>
</evidence>
<proteinExistence type="predicted"/>
<protein>
    <submittedName>
        <fullName evidence="2">Uncharacterized protein</fullName>
    </submittedName>
</protein>
<reference evidence="3" key="1">
    <citation type="journal article" date="2019" name="Int. J. Syst. Evol. Microbiol.">
        <title>The Global Catalogue of Microorganisms (GCM) 10K type strain sequencing project: providing services to taxonomists for standard genome sequencing and annotation.</title>
        <authorList>
            <consortium name="The Broad Institute Genomics Platform"/>
            <consortium name="The Broad Institute Genome Sequencing Center for Infectious Disease"/>
            <person name="Wu L."/>
            <person name="Ma J."/>
        </authorList>
    </citation>
    <scope>NUCLEOTIDE SEQUENCE [LARGE SCALE GENOMIC DNA]</scope>
    <source>
        <strain evidence="3">JCM 4738</strain>
    </source>
</reference>
<accession>A0ABW2NGL8</accession>
<dbReference type="Proteomes" id="UP001596483">
    <property type="component" value="Unassembled WGS sequence"/>
</dbReference>
<keyword evidence="1" id="KW-1133">Transmembrane helix</keyword>
<organism evidence="2 3">
    <name type="scientific">Bhargavaea changchunensis</name>
    <dbReference type="NCBI Taxonomy" id="2134037"/>
    <lineage>
        <taxon>Bacteria</taxon>
        <taxon>Bacillati</taxon>
        <taxon>Bacillota</taxon>
        <taxon>Bacilli</taxon>
        <taxon>Bacillales</taxon>
        <taxon>Caryophanaceae</taxon>
        <taxon>Bhargavaea</taxon>
    </lineage>
</organism>
<keyword evidence="1" id="KW-0812">Transmembrane</keyword>
<dbReference type="RefSeq" id="WP_157294680.1">
    <property type="nucleotide sequence ID" value="NZ_JBHTCT010000037.1"/>
</dbReference>
<keyword evidence="3" id="KW-1185">Reference proteome</keyword>
<gene>
    <name evidence="2" type="ORF">ACFQQH_15300</name>
</gene>
<evidence type="ECO:0000313" key="2">
    <source>
        <dbReference type="EMBL" id="MFC7366494.1"/>
    </source>
</evidence>
<evidence type="ECO:0000313" key="3">
    <source>
        <dbReference type="Proteomes" id="UP001596483"/>
    </source>
</evidence>
<sequence>MNKKRTVVGITIAIIITGYFLYDYSKKTSFEELITDLISEDEEVEQISVYGDVPFLGETVYAEIKDQKVINTILSDQLRLKRASLKNLPHITKTLVIKTDKETYEIGFDSQNVVIGSKRYLMTERLTNPIDMRLESEDLEWELIKYTPF</sequence>
<dbReference type="EMBL" id="JBHTCT010000037">
    <property type="protein sequence ID" value="MFC7366494.1"/>
    <property type="molecule type" value="Genomic_DNA"/>
</dbReference>
<keyword evidence="1" id="KW-0472">Membrane</keyword>
<feature type="transmembrane region" description="Helical" evidence="1">
    <location>
        <begin position="6"/>
        <end position="22"/>
    </location>
</feature>